<comment type="caution">
    <text evidence="1">The sequence shown here is derived from an EMBL/GenBank/DDBJ whole genome shotgun (WGS) entry which is preliminary data.</text>
</comment>
<keyword evidence="2" id="KW-1185">Reference proteome</keyword>
<dbReference type="EMBL" id="JASPKY010000668">
    <property type="protein sequence ID" value="KAK9687009.1"/>
    <property type="molecule type" value="Genomic_DNA"/>
</dbReference>
<gene>
    <name evidence="1" type="ORF">QE152_g36779</name>
</gene>
<sequence length="146" mass="16508">MAVEKTGKPGSEQLPQKSITVCGGLPEKLEHFLFNVPVSQRDRIRAKATYLITNFSHNPFFKSPSISTPIEKEVNLFLKQNPNILITRADKGNTTVAIDRDSYHYKSLELLSDPTTYKVLPKDPTLKIERKNNFLNNKLKATGHLT</sequence>
<accession>A0AAW1ICV4</accession>
<dbReference type="AlphaFoldDB" id="A0AAW1ICV4"/>
<evidence type="ECO:0000313" key="2">
    <source>
        <dbReference type="Proteomes" id="UP001458880"/>
    </source>
</evidence>
<reference evidence="1 2" key="1">
    <citation type="journal article" date="2024" name="BMC Genomics">
        <title>De novo assembly and annotation of Popillia japonica's genome with initial clues to its potential as an invasive pest.</title>
        <authorList>
            <person name="Cucini C."/>
            <person name="Boschi S."/>
            <person name="Funari R."/>
            <person name="Cardaioli E."/>
            <person name="Iannotti N."/>
            <person name="Marturano G."/>
            <person name="Paoli F."/>
            <person name="Bruttini M."/>
            <person name="Carapelli A."/>
            <person name="Frati F."/>
            <person name="Nardi F."/>
        </authorList>
    </citation>
    <scope>NUCLEOTIDE SEQUENCE [LARGE SCALE GENOMIC DNA]</scope>
    <source>
        <strain evidence="1">DMR45628</strain>
    </source>
</reference>
<protein>
    <submittedName>
        <fullName evidence="1">Uncharacterized protein</fullName>
    </submittedName>
</protein>
<name>A0AAW1ICV4_POPJA</name>
<organism evidence="1 2">
    <name type="scientific">Popillia japonica</name>
    <name type="common">Japanese beetle</name>
    <dbReference type="NCBI Taxonomy" id="7064"/>
    <lineage>
        <taxon>Eukaryota</taxon>
        <taxon>Metazoa</taxon>
        <taxon>Ecdysozoa</taxon>
        <taxon>Arthropoda</taxon>
        <taxon>Hexapoda</taxon>
        <taxon>Insecta</taxon>
        <taxon>Pterygota</taxon>
        <taxon>Neoptera</taxon>
        <taxon>Endopterygota</taxon>
        <taxon>Coleoptera</taxon>
        <taxon>Polyphaga</taxon>
        <taxon>Scarabaeiformia</taxon>
        <taxon>Scarabaeidae</taxon>
        <taxon>Rutelinae</taxon>
        <taxon>Popillia</taxon>
    </lineage>
</organism>
<evidence type="ECO:0000313" key="1">
    <source>
        <dbReference type="EMBL" id="KAK9687009.1"/>
    </source>
</evidence>
<proteinExistence type="predicted"/>
<dbReference type="Proteomes" id="UP001458880">
    <property type="component" value="Unassembled WGS sequence"/>
</dbReference>